<gene>
    <name evidence="14 17" type="primary">ligA</name>
    <name evidence="17" type="ORF">ETAA8_51980</name>
</gene>
<dbReference type="InterPro" id="IPR013839">
    <property type="entry name" value="DNAligase_adenylation"/>
</dbReference>
<evidence type="ECO:0000256" key="15">
    <source>
        <dbReference type="RuleBase" id="RU000618"/>
    </source>
</evidence>
<feature type="binding site" evidence="14">
    <location>
        <position position="135"/>
    </location>
    <ligand>
        <name>NAD(+)</name>
        <dbReference type="ChEBI" id="CHEBI:57540"/>
    </ligand>
</feature>
<evidence type="ECO:0000313" key="18">
    <source>
        <dbReference type="Proteomes" id="UP000315017"/>
    </source>
</evidence>
<dbReference type="EMBL" id="CP036274">
    <property type="protein sequence ID" value="QDU30079.1"/>
    <property type="molecule type" value="Genomic_DNA"/>
</dbReference>
<keyword evidence="6 14" id="KW-0479">Metal-binding</keyword>
<feature type="binding site" evidence="14">
    <location>
        <position position="171"/>
    </location>
    <ligand>
        <name>NAD(+)</name>
        <dbReference type="ChEBI" id="CHEBI:57540"/>
    </ligand>
</feature>
<dbReference type="SUPFAM" id="SSF56091">
    <property type="entry name" value="DNA ligase/mRNA capping enzyme, catalytic domain"/>
    <property type="match status" value="1"/>
</dbReference>
<dbReference type="InterPro" id="IPR012340">
    <property type="entry name" value="NA-bd_OB-fold"/>
</dbReference>
<dbReference type="CDD" id="cd00114">
    <property type="entry name" value="LIGANc"/>
    <property type="match status" value="1"/>
</dbReference>
<dbReference type="FunFam" id="1.10.150.20:FF:000007">
    <property type="entry name" value="DNA ligase"/>
    <property type="match status" value="1"/>
</dbReference>
<organism evidence="17 18">
    <name type="scientific">Anatilimnocola aggregata</name>
    <dbReference type="NCBI Taxonomy" id="2528021"/>
    <lineage>
        <taxon>Bacteria</taxon>
        <taxon>Pseudomonadati</taxon>
        <taxon>Planctomycetota</taxon>
        <taxon>Planctomycetia</taxon>
        <taxon>Pirellulales</taxon>
        <taxon>Pirellulaceae</taxon>
        <taxon>Anatilimnocola</taxon>
    </lineage>
</organism>
<feature type="active site" description="N6-AMP-lysine intermediate" evidence="14">
    <location>
        <position position="114"/>
    </location>
</feature>
<dbReference type="PIRSF" id="PIRSF001604">
    <property type="entry name" value="LigA"/>
    <property type="match status" value="1"/>
</dbReference>
<dbReference type="PANTHER" id="PTHR23389:SF9">
    <property type="entry name" value="DNA LIGASE"/>
    <property type="match status" value="1"/>
</dbReference>
<feature type="binding site" evidence="14">
    <location>
        <position position="408"/>
    </location>
    <ligand>
        <name>Zn(2+)</name>
        <dbReference type="ChEBI" id="CHEBI:29105"/>
    </ligand>
</feature>
<dbReference type="PANTHER" id="PTHR23389">
    <property type="entry name" value="CHROMOSOME TRANSMISSION FIDELITY FACTOR 18"/>
    <property type="match status" value="1"/>
</dbReference>
<dbReference type="Gene3D" id="3.40.50.10190">
    <property type="entry name" value="BRCT domain"/>
    <property type="match status" value="1"/>
</dbReference>
<dbReference type="CDD" id="cd17748">
    <property type="entry name" value="BRCT_DNA_ligase_like"/>
    <property type="match status" value="1"/>
</dbReference>
<feature type="binding site" evidence="14">
    <location>
        <position position="311"/>
    </location>
    <ligand>
        <name>NAD(+)</name>
        <dbReference type="ChEBI" id="CHEBI:57540"/>
    </ligand>
</feature>
<dbReference type="GO" id="GO:0046872">
    <property type="term" value="F:metal ion binding"/>
    <property type="evidence" value="ECO:0007669"/>
    <property type="project" value="UniProtKB-KW"/>
</dbReference>
<dbReference type="PROSITE" id="PS01055">
    <property type="entry name" value="DNA_LIGASE_N1"/>
    <property type="match status" value="1"/>
</dbReference>
<dbReference type="GO" id="GO:0003677">
    <property type="term" value="F:DNA binding"/>
    <property type="evidence" value="ECO:0007669"/>
    <property type="project" value="InterPro"/>
</dbReference>
<dbReference type="InterPro" id="IPR010994">
    <property type="entry name" value="RuvA_2-like"/>
</dbReference>
<feature type="binding site" evidence="14">
    <location>
        <position position="405"/>
    </location>
    <ligand>
        <name>Zn(2+)</name>
        <dbReference type="ChEBI" id="CHEBI:29105"/>
    </ligand>
</feature>
<name>A0A517YIM0_9BACT</name>
<dbReference type="RefSeq" id="WP_145094946.1">
    <property type="nucleotide sequence ID" value="NZ_CP036274.1"/>
</dbReference>
<evidence type="ECO:0000256" key="2">
    <source>
        <dbReference type="ARBA" id="ARBA00012722"/>
    </source>
</evidence>
<evidence type="ECO:0000256" key="13">
    <source>
        <dbReference type="ARBA" id="ARBA00060881"/>
    </source>
</evidence>
<dbReference type="InterPro" id="IPR004150">
    <property type="entry name" value="NAD_DNA_ligase_OB"/>
</dbReference>
<dbReference type="Gene3D" id="1.10.287.610">
    <property type="entry name" value="Helix hairpin bin"/>
    <property type="match status" value="1"/>
</dbReference>
<evidence type="ECO:0000256" key="7">
    <source>
        <dbReference type="ARBA" id="ARBA00022763"/>
    </source>
</evidence>
<keyword evidence="9 14" id="KW-0460">Magnesium</keyword>
<keyword evidence="18" id="KW-1185">Reference proteome</keyword>
<feature type="domain" description="BRCT" evidence="16">
    <location>
        <begin position="589"/>
        <end position="659"/>
    </location>
</feature>
<feature type="binding site" evidence="14">
    <location>
        <position position="423"/>
    </location>
    <ligand>
        <name>Zn(2+)</name>
        <dbReference type="ChEBI" id="CHEBI:29105"/>
    </ligand>
</feature>
<dbReference type="NCBIfam" id="TIGR00575">
    <property type="entry name" value="dnlj"/>
    <property type="match status" value="1"/>
</dbReference>
<dbReference type="Gene3D" id="1.10.150.20">
    <property type="entry name" value="5' to 3' exonuclease, C-terminal subdomain"/>
    <property type="match status" value="2"/>
</dbReference>
<comment type="function">
    <text evidence="1 14">DNA ligase that catalyzes the formation of phosphodiester linkages between 5'-phosphoryl and 3'-hydroxyl groups in double-stranded DNA using NAD as a coenzyme and as the energy source for the reaction. It is essential for DNA replication and repair of damaged DNA.</text>
</comment>
<protein>
    <recommendedName>
        <fullName evidence="3 14">DNA ligase</fullName>
        <ecNumber evidence="2 14">6.5.1.2</ecNumber>
    </recommendedName>
    <alternativeName>
        <fullName evidence="14">Polydeoxyribonucleotide synthase [NAD(+)]</fullName>
    </alternativeName>
</protein>
<dbReference type="OrthoDB" id="9759736at2"/>
<dbReference type="GO" id="GO:0005829">
    <property type="term" value="C:cytosol"/>
    <property type="evidence" value="ECO:0007669"/>
    <property type="project" value="TreeGrafter"/>
</dbReference>
<keyword evidence="10 14" id="KW-0520">NAD</keyword>
<dbReference type="InterPro" id="IPR018239">
    <property type="entry name" value="DNA_ligase_AS"/>
</dbReference>
<dbReference type="GO" id="GO:0003911">
    <property type="term" value="F:DNA ligase (NAD+) activity"/>
    <property type="evidence" value="ECO:0007669"/>
    <property type="project" value="UniProtKB-UniRule"/>
</dbReference>
<dbReference type="InterPro" id="IPR013840">
    <property type="entry name" value="DNAligase_N"/>
</dbReference>
<dbReference type="SMART" id="SM00292">
    <property type="entry name" value="BRCT"/>
    <property type="match status" value="1"/>
</dbReference>
<dbReference type="Pfam" id="PF12826">
    <property type="entry name" value="HHH_2"/>
    <property type="match status" value="1"/>
</dbReference>
<accession>A0A517YIM0</accession>
<dbReference type="AlphaFoldDB" id="A0A517YIM0"/>
<dbReference type="Pfam" id="PF03120">
    <property type="entry name" value="OB_DNA_ligase"/>
    <property type="match status" value="1"/>
</dbReference>
<dbReference type="InterPro" id="IPR001679">
    <property type="entry name" value="DNA_ligase"/>
</dbReference>
<dbReference type="InterPro" id="IPR033136">
    <property type="entry name" value="DNA_ligase_CS"/>
</dbReference>
<evidence type="ECO:0000256" key="8">
    <source>
        <dbReference type="ARBA" id="ARBA00022833"/>
    </source>
</evidence>
<dbReference type="GO" id="GO:0006260">
    <property type="term" value="P:DNA replication"/>
    <property type="evidence" value="ECO:0007669"/>
    <property type="project" value="UniProtKB-KW"/>
</dbReference>
<dbReference type="Pfam" id="PF14520">
    <property type="entry name" value="HHH_5"/>
    <property type="match status" value="1"/>
</dbReference>
<dbReference type="FunFam" id="2.40.50.140:FF:000012">
    <property type="entry name" value="DNA ligase"/>
    <property type="match status" value="1"/>
</dbReference>
<evidence type="ECO:0000256" key="6">
    <source>
        <dbReference type="ARBA" id="ARBA00022723"/>
    </source>
</evidence>
<dbReference type="Proteomes" id="UP000315017">
    <property type="component" value="Chromosome"/>
</dbReference>
<evidence type="ECO:0000256" key="1">
    <source>
        <dbReference type="ARBA" id="ARBA00004067"/>
    </source>
</evidence>
<keyword evidence="7 14" id="KW-0227">DNA damage</keyword>
<proteinExistence type="inferred from homology"/>
<evidence type="ECO:0000256" key="10">
    <source>
        <dbReference type="ARBA" id="ARBA00023027"/>
    </source>
</evidence>
<comment type="cofactor">
    <cofactor evidence="14">
        <name>Mg(2+)</name>
        <dbReference type="ChEBI" id="CHEBI:18420"/>
    </cofactor>
    <cofactor evidence="14">
        <name>Mn(2+)</name>
        <dbReference type="ChEBI" id="CHEBI:29035"/>
    </cofactor>
</comment>
<dbReference type="HAMAP" id="MF_01588">
    <property type="entry name" value="DNA_ligase_A"/>
    <property type="match status" value="1"/>
</dbReference>
<dbReference type="Gene3D" id="6.20.10.30">
    <property type="match status" value="1"/>
</dbReference>
<feature type="binding site" evidence="14">
    <location>
        <position position="287"/>
    </location>
    <ligand>
        <name>NAD(+)</name>
        <dbReference type="ChEBI" id="CHEBI:57540"/>
    </ligand>
</feature>
<dbReference type="EC" id="6.5.1.2" evidence="2 14"/>
<dbReference type="SMART" id="SM00532">
    <property type="entry name" value="LIGANc"/>
    <property type="match status" value="1"/>
</dbReference>
<evidence type="ECO:0000256" key="14">
    <source>
        <dbReference type="HAMAP-Rule" id="MF_01588"/>
    </source>
</evidence>
<evidence type="ECO:0000313" key="17">
    <source>
        <dbReference type="EMBL" id="QDU30079.1"/>
    </source>
</evidence>
<dbReference type="Pfam" id="PF01653">
    <property type="entry name" value="DNA_ligase_aden"/>
    <property type="match status" value="1"/>
</dbReference>
<evidence type="ECO:0000259" key="16">
    <source>
        <dbReference type="PROSITE" id="PS50172"/>
    </source>
</evidence>
<evidence type="ECO:0000256" key="5">
    <source>
        <dbReference type="ARBA" id="ARBA00022705"/>
    </source>
</evidence>
<dbReference type="SMART" id="SM00278">
    <property type="entry name" value="HhH1"/>
    <property type="match status" value="3"/>
</dbReference>
<dbReference type="InterPro" id="IPR003583">
    <property type="entry name" value="Hlx-hairpin-Hlx_DNA-bd_motif"/>
</dbReference>
<keyword evidence="11 14" id="KW-0234">DNA repair</keyword>
<keyword evidence="14" id="KW-0464">Manganese</keyword>
<dbReference type="Pfam" id="PF00533">
    <property type="entry name" value="BRCT"/>
    <property type="match status" value="1"/>
</dbReference>
<dbReference type="Gene3D" id="2.40.50.140">
    <property type="entry name" value="Nucleic acid-binding proteins"/>
    <property type="match status" value="1"/>
</dbReference>
<evidence type="ECO:0000256" key="12">
    <source>
        <dbReference type="ARBA" id="ARBA00034005"/>
    </source>
</evidence>
<feature type="binding site" evidence="14">
    <location>
        <position position="112"/>
    </location>
    <ligand>
        <name>NAD(+)</name>
        <dbReference type="ChEBI" id="CHEBI:57540"/>
    </ligand>
</feature>
<dbReference type="InterPro" id="IPR004149">
    <property type="entry name" value="Znf_DNAligase_C4"/>
</dbReference>
<evidence type="ECO:0000256" key="4">
    <source>
        <dbReference type="ARBA" id="ARBA00022598"/>
    </source>
</evidence>
<keyword evidence="4 14" id="KW-0436">Ligase</keyword>
<dbReference type="KEGG" id="aagg:ETAA8_51980"/>
<dbReference type="SUPFAM" id="SSF52113">
    <property type="entry name" value="BRCT domain"/>
    <property type="match status" value="1"/>
</dbReference>
<sequence>MSSPASRIAQLRQEIHRHDDLYYTKTQPEITDLQYDQLMQELQQLEAAHPELVTEDSPTQRLGDKPVEGLNQVEHRVPMLSIENSYDIPAVRKFAQSTADALAGEPVEWVVEYKIDGAAISLTYEQGKLVRASTRGNGQVGDDITHNAVTILDVPRRLKGSPPPILEIRGEVYMTNSDLVKLNERQAAKGEAAYANPRNVAAGSIRLLDPRECAERRLRFFAHGVGYCEGLQVVNHIEFLKDLAAYGLTPTPLVRSCKDVDEALAHCEQMIEKIDELDFEIDGLVLKVNRYDQRERLGMRSKSPRWVIAYKFEKYEAKTRVNKITVQVGKTGAITPVAELEPVQLAGTVVSRSSLHNADEIRRKDIREGDIVIVEKAGKIIPHIVRVEKHERTTELPEFAFPTHCPECKTELVKDEGGVYIRCPSPVCPAKVQERIRFFASRDAMDIDGLGDKLVEQLVDSGLVKSYGDLYRLTLEPLLKLERMGQKSAEKLLAGIAASKSRGLSRLLSSLSIRHVGQRGGRLLAEHYGTIEALQEASQESLAEVNEIGPAIAASVYEFFRSEYGIELFRDLKSLGLRLEETKKAVAPKPTGPLAGKSIVVTGTLTKYKRNEIEELITKHGGRAASSVSSKTDFIVAGAEAGSKLDKATKLGVKVLSEDDFEQLLAGI</sequence>
<reference evidence="17 18" key="1">
    <citation type="submission" date="2019-02" db="EMBL/GenBank/DDBJ databases">
        <title>Deep-cultivation of Planctomycetes and their phenomic and genomic characterization uncovers novel biology.</title>
        <authorList>
            <person name="Wiegand S."/>
            <person name="Jogler M."/>
            <person name="Boedeker C."/>
            <person name="Pinto D."/>
            <person name="Vollmers J."/>
            <person name="Rivas-Marin E."/>
            <person name="Kohn T."/>
            <person name="Peeters S.H."/>
            <person name="Heuer A."/>
            <person name="Rast P."/>
            <person name="Oberbeckmann S."/>
            <person name="Bunk B."/>
            <person name="Jeske O."/>
            <person name="Meyerdierks A."/>
            <person name="Storesund J.E."/>
            <person name="Kallscheuer N."/>
            <person name="Luecker S."/>
            <person name="Lage O.M."/>
            <person name="Pohl T."/>
            <person name="Merkel B.J."/>
            <person name="Hornburger P."/>
            <person name="Mueller R.-W."/>
            <person name="Bruemmer F."/>
            <person name="Labrenz M."/>
            <person name="Spormann A.M."/>
            <person name="Op den Camp H."/>
            <person name="Overmann J."/>
            <person name="Amann R."/>
            <person name="Jetten M.S.M."/>
            <person name="Mascher T."/>
            <person name="Medema M.H."/>
            <person name="Devos D.P."/>
            <person name="Kaster A.-K."/>
            <person name="Ovreas L."/>
            <person name="Rohde M."/>
            <person name="Galperin M.Y."/>
            <person name="Jogler C."/>
        </authorList>
    </citation>
    <scope>NUCLEOTIDE SEQUENCE [LARGE SCALE GENOMIC DNA]</scope>
    <source>
        <strain evidence="17 18">ETA_A8</strain>
    </source>
</reference>
<feature type="binding site" evidence="14">
    <location>
        <begin position="81"/>
        <end position="82"/>
    </location>
    <ligand>
        <name>NAD(+)</name>
        <dbReference type="ChEBI" id="CHEBI:57540"/>
    </ligand>
</feature>
<feature type="binding site" evidence="14">
    <location>
        <begin position="32"/>
        <end position="36"/>
    </location>
    <ligand>
        <name>NAD(+)</name>
        <dbReference type="ChEBI" id="CHEBI:57540"/>
    </ligand>
</feature>
<dbReference type="InterPro" id="IPR036420">
    <property type="entry name" value="BRCT_dom_sf"/>
</dbReference>
<dbReference type="Gene3D" id="3.30.470.30">
    <property type="entry name" value="DNA ligase/mRNA capping enzyme"/>
    <property type="match status" value="1"/>
</dbReference>
<dbReference type="InterPro" id="IPR041663">
    <property type="entry name" value="DisA/LigA_HHH"/>
</dbReference>
<comment type="similarity">
    <text evidence="13 14">Belongs to the NAD-dependent DNA ligase family. LigA subfamily.</text>
</comment>
<evidence type="ECO:0000256" key="9">
    <source>
        <dbReference type="ARBA" id="ARBA00022842"/>
    </source>
</evidence>
<evidence type="ECO:0000256" key="3">
    <source>
        <dbReference type="ARBA" id="ARBA00013308"/>
    </source>
</evidence>
<dbReference type="GO" id="GO:0006281">
    <property type="term" value="P:DNA repair"/>
    <property type="evidence" value="ECO:0007669"/>
    <property type="project" value="UniProtKB-KW"/>
</dbReference>
<feature type="binding site" evidence="14">
    <location>
        <position position="428"/>
    </location>
    <ligand>
        <name>Zn(2+)</name>
        <dbReference type="ChEBI" id="CHEBI:29105"/>
    </ligand>
</feature>
<dbReference type="NCBIfam" id="NF005932">
    <property type="entry name" value="PRK07956.1"/>
    <property type="match status" value="1"/>
</dbReference>
<dbReference type="SUPFAM" id="SSF50249">
    <property type="entry name" value="Nucleic acid-binding proteins"/>
    <property type="match status" value="1"/>
</dbReference>
<comment type="catalytic activity">
    <reaction evidence="12 14 15">
        <text>NAD(+) + (deoxyribonucleotide)n-3'-hydroxyl + 5'-phospho-(deoxyribonucleotide)m = (deoxyribonucleotide)n+m + AMP + beta-nicotinamide D-nucleotide.</text>
        <dbReference type="EC" id="6.5.1.2"/>
    </reaction>
</comment>
<evidence type="ECO:0000256" key="11">
    <source>
        <dbReference type="ARBA" id="ARBA00023204"/>
    </source>
</evidence>
<keyword evidence="5 14" id="KW-0235">DNA replication</keyword>
<dbReference type="PROSITE" id="PS50172">
    <property type="entry name" value="BRCT"/>
    <property type="match status" value="1"/>
</dbReference>
<dbReference type="SUPFAM" id="SSF47781">
    <property type="entry name" value="RuvA domain 2-like"/>
    <property type="match status" value="1"/>
</dbReference>
<dbReference type="Pfam" id="PF03119">
    <property type="entry name" value="DNA_ligase_ZBD"/>
    <property type="match status" value="1"/>
</dbReference>
<dbReference type="InterPro" id="IPR001357">
    <property type="entry name" value="BRCT_dom"/>
</dbReference>
<dbReference type="PROSITE" id="PS01056">
    <property type="entry name" value="DNA_LIGASE_N2"/>
    <property type="match status" value="1"/>
</dbReference>
<keyword evidence="8 14" id="KW-0862">Zinc</keyword>